<evidence type="ECO:0000313" key="2">
    <source>
        <dbReference type="EMBL" id="CAA0381464.1"/>
    </source>
</evidence>
<accession>A0A5S9X9F0</accession>
<feature type="signal peptide" evidence="1">
    <location>
        <begin position="1"/>
        <end position="29"/>
    </location>
</feature>
<organism evidence="2 3">
    <name type="scientific">Arabidopsis thaliana</name>
    <name type="common">Mouse-ear cress</name>
    <dbReference type="NCBI Taxonomy" id="3702"/>
    <lineage>
        <taxon>Eukaryota</taxon>
        <taxon>Viridiplantae</taxon>
        <taxon>Streptophyta</taxon>
        <taxon>Embryophyta</taxon>
        <taxon>Tracheophyta</taxon>
        <taxon>Spermatophyta</taxon>
        <taxon>Magnoliopsida</taxon>
        <taxon>eudicotyledons</taxon>
        <taxon>Gunneridae</taxon>
        <taxon>Pentapetalae</taxon>
        <taxon>rosids</taxon>
        <taxon>malvids</taxon>
        <taxon>Brassicales</taxon>
        <taxon>Brassicaceae</taxon>
        <taxon>Camelineae</taxon>
        <taxon>Arabidopsis</taxon>
    </lineage>
</organism>
<dbReference type="EMBL" id="CACSHJ010000089">
    <property type="protein sequence ID" value="CAA0381464.1"/>
    <property type="molecule type" value="Genomic_DNA"/>
</dbReference>
<evidence type="ECO:0000313" key="3">
    <source>
        <dbReference type="Proteomes" id="UP000434276"/>
    </source>
</evidence>
<reference evidence="2 3" key="1">
    <citation type="submission" date="2019-12" db="EMBL/GenBank/DDBJ databases">
        <authorList>
            <person name="Jiao W.-B."/>
            <person name="Schneeberger K."/>
        </authorList>
    </citation>
    <scope>NUCLEOTIDE SEQUENCE [LARGE SCALE GENOMIC DNA]</scope>
    <source>
        <strain evidence="3">cv. C24</strain>
    </source>
</reference>
<feature type="chain" id="PRO_5025045615" evidence="1">
    <location>
        <begin position="30"/>
        <end position="80"/>
    </location>
</feature>
<dbReference type="ExpressionAtlas" id="A0A5S9X9F0">
    <property type="expression patterns" value="baseline and differential"/>
</dbReference>
<dbReference type="OrthoDB" id="1024159at2759"/>
<protein>
    <submittedName>
        <fullName evidence="2">Uncharacterized protein</fullName>
    </submittedName>
</protein>
<sequence length="80" mass="9118">MAKAFSSICFTTLLLVVLFISTEIPKSEAHCDHFLGEAPVYPCKEKACKSVCKEHYHHACKGECEYHGREVHCHCYGDYH</sequence>
<keyword evidence="1" id="KW-0732">Signal</keyword>
<proteinExistence type="predicted"/>
<evidence type="ECO:0000256" key="1">
    <source>
        <dbReference type="SAM" id="SignalP"/>
    </source>
</evidence>
<name>A0A5S9X9F0_ARATH</name>
<gene>
    <name evidence="2" type="ORF">C24_LOCUS11715</name>
</gene>
<dbReference type="AlphaFoldDB" id="A0A5S9X9F0"/>
<dbReference type="Proteomes" id="UP000434276">
    <property type="component" value="Unassembled WGS sequence"/>
</dbReference>